<feature type="compositionally biased region" description="Basic and acidic residues" evidence="5">
    <location>
        <begin position="78"/>
        <end position="106"/>
    </location>
</feature>
<dbReference type="PANTHER" id="PTHR44329">
    <property type="entry name" value="SERINE/THREONINE-PROTEIN KINASE TNNI3K-RELATED"/>
    <property type="match status" value="1"/>
</dbReference>
<feature type="compositionally biased region" description="Polar residues" evidence="5">
    <location>
        <begin position="30"/>
        <end position="40"/>
    </location>
</feature>
<dbReference type="InterPro" id="IPR011009">
    <property type="entry name" value="Kinase-like_dom_sf"/>
</dbReference>
<accession>A0A0A1T1U5</accession>
<name>A0A0A1T1U5_9HYPO</name>
<evidence type="ECO:0000256" key="5">
    <source>
        <dbReference type="SAM" id="MobiDB-lite"/>
    </source>
</evidence>
<dbReference type="InterPro" id="IPR000719">
    <property type="entry name" value="Prot_kinase_dom"/>
</dbReference>
<keyword evidence="3 7" id="KW-0418">Kinase</keyword>
<dbReference type="SUPFAM" id="SSF56112">
    <property type="entry name" value="Protein kinase-like (PK-like)"/>
    <property type="match status" value="1"/>
</dbReference>
<dbReference type="PANTHER" id="PTHR44329:SF288">
    <property type="entry name" value="MITOGEN-ACTIVATED PROTEIN KINASE KINASE KINASE 20"/>
    <property type="match status" value="1"/>
</dbReference>
<evidence type="ECO:0000256" key="3">
    <source>
        <dbReference type="ARBA" id="ARBA00022777"/>
    </source>
</evidence>
<reference evidence="7 8" key="1">
    <citation type="journal article" date="2015" name="Genome Announc.">
        <title>Draft Genome Sequence and Gene Annotation of the Entomopathogenic Fungus Verticillium hemipterigenum.</title>
        <authorList>
            <person name="Horn F."/>
            <person name="Habel A."/>
            <person name="Scharf D.H."/>
            <person name="Dworschak J."/>
            <person name="Brakhage A.A."/>
            <person name="Guthke R."/>
            <person name="Hertweck C."/>
            <person name="Linde J."/>
        </authorList>
    </citation>
    <scope>NUCLEOTIDE SEQUENCE [LARGE SCALE GENOMIC DNA]</scope>
</reference>
<dbReference type="Proteomes" id="UP000039046">
    <property type="component" value="Unassembled WGS sequence"/>
</dbReference>
<keyword evidence="8" id="KW-1185">Reference proteome</keyword>
<feature type="region of interest" description="Disordered" evidence="5">
    <location>
        <begin position="655"/>
        <end position="712"/>
    </location>
</feature>
<organism evidence="7 8">
    <name type="scientific">[Torrubiella] hemipterigena</name>
    <dbReference type="NCBI Taxonomy" id="1531966"/>
    <lineage>
        <taxon>Eukaryota</taxon>
        <taxon>Fungi</taxon>
        <taxon>Dikarya</taxon>
        <taxon>Ascomycota</taxon>
        <taxon>Pezizomycotina</taxon>
        <taxon>Sordariomycetes</taxon>
        <taxon>Hypocreomycetidae</taxon>
        <taxon>Hypocreales</taxon>
        <taxon>Clavicipitaceae</taxon>
        <taxon>Clavicipitaceae incertae sedis</taxon>
        <taxon>'Torrubiella' clade</taxon>
    </lineage>
</organism>
<feature type="region of interest" description="Disordered" evidence="5">
    <location>
        <begin position="69"/>
        <end position="123"/>
    </location>
</feature>
<feature type="domain" description="Protein kinase" evidence="6">
    <location>
        <begin position="317"/>
        <end position="562"/>
    </location>
</feature>
<evidence type="ECO:0000256" key="4">
    <source>
        <dbReference type="ARBA" id="ARBA00022840"/>
    </source>
</evidence>
<evidence type="ECO:0000256" key="2">
    <source>
        <dbReference type="ARBA" id="ARBA00022741"/>
    </source>
</evidence>
<dbReference type="AlphaFoldDB" id="A0A0A1T1U5"/>
<dbReference type="Pfam" id="PF00069">
    <property type="entry name" value="Pkinase"/>
    <property type="match status" value="1"/>
</dbReference>
<dbReference type="OrthoDB" id="635774at2759"/>
<dbReference type="HOGENOM" id="CLU_307801_0_0_1"/>
<proteinExistence type="predicted"/>
<evidence type="ECO:0000313" key="8">
    <source>
        <dbReference type="Proteomes" id="UP000039046"/>
    </source>
</evidence>
<dbReference type="STRING" id="1531966.A0A0A1T1U5"/>
<feature type="compositionally biased region" description="Polar residues" evidence="5">
    <location>
        <begin position="692"/>
        <end position="705"/>
    </location>
</feature>
<evidence type="ECO:0000259" key="6">
    <source>
        <dbReference type="PROSITE" id="PS50011"/>
    </source>
</evidence>
<keyword evidence="2" id="KW-0547">Nucleotide-binding</keyword>
<protein>
    <submittedName>
        <fullName evidence="7">Putative Mitogen-activated protein kinase kinase kinase mom-4</fullName>
    </submittedName>
</protein>
<keyword evidence="4" id="KW-0067">ATP-binding</keyword>
<dbReference type="EMBL" id="CDHN01000002">
    <property type="protein sequence ID" value="CEJ88184.1"/>
    <property type="molecule type" value="Genomic_DNA"/>
</dbReference>
<sequence length="960" mass="107691">MAQQYRPGPVPQTTCDEHGLLNKILGLDGSGSSIPTSATSPRHDTLELDGDIDPNRDIIRRVPREVIPGLPRSQTFKRQQEERREHLAPVEPSLNERRGTSTDRRSNRPGTASQYSDYSAPRHQTPLSVYSASEAEYGHMPYSAAPSSDTANNESTRMTHAASTDIGQSSRSFPTPVDVHSMTPMQFDALIHDELERIWILNLSMHFRDHSKREKFFVTYRETEQSWRRVTISLDYRRAEPGSLEMDLMNTKYQRDKSAKIYEAIRESLADIEFYDTVTNLKLETTDGRLHVHVVEDGNEIIDFPPVNVVRHLQCRRVRERDVGFISHMSAFVYKVRADDRVLIKKEIPSPETIEEFLYEINALHALQFSSSVIQFYGVIVDDDDEHVKGLLIDHAEQGALMDIIFDNCKDSHIGIPWSTREKWARQIIKGLADIHETGFVQGDFTLSNIVIDGAGNAKIIDINRRGCPLGWEPPEASALLECNQRLSLFIGVKSDLYQLGMVLWALAMTEDEPETQGRPLMLGPEVNIPDWYRRVTEICLSYDPRSRLHASQLLQIIPPAAETKSEESDMLVGAIRPVQHTNAAYSLLKPHPVVQPLWSDKRSEHNASARPLTYDPFYTSRGRSPPSPNPSDASRALPSRTGWAAHRTMAPSFNSIDSKITPPFVGPDDRSLPSRQSHISHRPKLRDSYSMPRSTLRTEMTSPGVSAGDGAVTPKGEIWNFDVNGARPPLDRFKSYGHFRSDAMVGPHETRIVSGESDSRFGDWMDMGKIRGHSNPELADAELQAHVLQLASQTAELDALEAQRPVAERPRHLERQDTIRTSFYNPDDNDVASNDVTSNDIASNDVASWISRVSTPDCEIEGGAQLARSETDDPAPLESIVDKRLERKLEIPAPTPELPSGPFENATREPFNAQTSFAPSLAGIGSAHGPHYERDCMAEIRIGDDDFTTLKRNETIPTM</sequence>
<feature type="region of interest" description="Disordered" evidence="5">
    <location>
        <begin position="26"/>
        <end position="54"/>
    </location>
</feature>
<feature type="region of interest" description="Disordered" evidence="5">
    <location>
        <begin position="601"/>
        <end position="638"/>
    </location>
</feature>
<dbReference type="InterPro" id="IPR051681">
    <property type="entry name" value="Ser/Thr_Kinases-Pseudokinases"/>
</dbReference>
<evidence type="ECO:0000313" key="7">
    <source>
        <dbReference type="EMBL" id="CEJ88184.1"/>
    </source>
</evidence>
<gene>
    <name evidence="7" type="ORF">VHEMI04636</name>
</gene>
<keyword evidence="1" id="KW-0808">Transferase</keyword>
<evidence type="ECO:0000256" key="1">
    <source>
        <dbReference type="ARBA" id="ARBA00022679"/>
    </source>
</evidence>
<feature type="compositionally biased region" description="Polar residues" evidence="5">
    <location>
        <begin position="108"/>
        <end position="117"/>
    </location>
</feature>
<dbReference type="GO" id="GO:0004674">
    <property type="term" value="F:protein serine/threonine kinase activity"/>
    <property type="evidence" value="ECO:0007669"/>
    <property type="project" value="TreeGrafter"/>
</dbReference>
<dbReference type="GO" id="GO:0005524">
    <property type="term" value="F:ATP binding"/>
    <property type="evidence" value="ECO:0007669"/>
    <property type="project" value="UniProtKB-KW"/>
</dbReference>
<dbReference type="CDD" id="cd00180">
    <property type="entry name" value="PKc"/>
    <property type="match status" value="1"/>
</dbReference>
<dbReference type="PROSITE" id="PS50011">
    <property type="entry name" value="PROTEIN_KINASE_DOM"/>
    <property type="match status" value="1"/>
</dbReference>
<dbReference type="Gene3D" id="1.10.510.10">
    <property type="entry name" value="Transferase(Phosphotransferase) domain 1"/>
    <property type="match status" value="1"/>
</dbReference>